<evidence type="ECO:0000259" key="6">
    <source>
        <dbReference type="PROSITE" id="PS51714"/>
    </source>
</evidence>
<reference evidence="7 8" key="1">
    <citation type="submission" date="2016-06" db="EMBL/GenBank/DDBJ databases">
        <title>Evolution of pathogenesis and genome organization in the Tremellales.</title>
        <authorList>
            <person name="Cuomo C."/>
            <person name="Litvintseva A."/>
            <person name="Heitman J."/>
            <person name="Chen Y."/>
            <person name="Sun S."/>
            <person name="Springer D."/>
            <person name="Dromer F."/>
            <person name="Young S."/>
            <person name="Zeng Q."/>
            <person name="Chapman S."/>
            <person name="Gujja S."/>
            <person name="Saif S."/>
            <person name="Birren B."/>
        </authorList>
    </citation>
    <scope>NUCLEOTIDE SEQUENCE [LARGE SCALE GENOMIC DNA]</scope>
    <source>
        <strain evidence="7 8">ATCC 28783</strain>
    </source>
</reference>
<dbReference type="STRING" id="5217.A0A4Q1BVP5"/>
<dbReference type="GO" id="GO:0000479">
    <property type="term" value="P:endonucleolytic cleavage of tricistronic rRNA transcript (SSU-rRNA, 5.8S rRNA, LSU-rRNA)"/>
    <property type="evidence" value="ECO:0007669"/>
    <property type="project" value="TreeGrafter"/>
</dbReference>
<comment type="subcellular location">
    <subcellularLocation>
        <location evidence="1">Nucleus</location>
        <location evidence="1">Nucleolus</location>
    </subcellularLocation>
</comment>
<dbReference type="GO" id="GO:0034511">
    <property type="term" value="F:U3 snoRNA binding"/>
    <property type="evidence" value="ECO:0007669"/>
    <property type="project" value="TreeGrafter"/>
</dbReference>
<dbReference type="GO" id="GO:0005730">
    <property type="term" value="C:nucleolus"/>
    <property type="evidence" value="ECO:0007669"/>
    <property type="project" value="UniProtKB-SubCell"/>
</dbReference>
<evidence type="ECO:0000313" key="8">
    <source>
        <dbReference type="Proteomes" id="UP000289152"/>
    </source>
</evidence>
<feature type="region of interest" description="Disordered" evidence="5">
    <location>
        <begin position="1"/>
        <end position="72"/>
    </location>
</feature>
<dbReference type="Pfam" id="PF04950">
    <property type="entry name" value="RIBIOP_C"/>
    <property type="match status" value="1"/>
</dbReference>
<protein>
    <submittedName>
        <fullName evidence="7">Pre-rRNA-processing protein TSR1</fullName>
    </submittedName>
</protein>
<evidence type="ECO:0000256" key="2">
    <source>
        <dbReference type="ARBA" id="ARBA00022517"/>
    </source>
</evidence>
<keyword evidence="3" id="KW-0539">Nucleus</keyword>
<feature type="region of interest" description="Disordered" evidence="5">
    <location>
        <begin position="421"/>
        <end position="500"/>
    </location>
</feature>
<dbReference type="AlphaFoldDB" id="A0A4Q1BVP5"/>
<accession>A0A4Q1BVP5</accession>
<feature type="compositionally biased region" description="Acidic residues" evidence="5">
    <location>
        <begin position="442"/>
        <end position="486"/>
    </location>
</feature>
<name>A0A4Q1BVP5_TREME</name>
<dbReference type="InterPro" id="IPR007034">
    <property type="entry name" value="BMS1_TSR1_C"/>
</dbReference>
<dbReference type="Pfam" id="PF08142">
    <property type="entry name" value="AARP2CN"/>
    <property type="match status" value="1"/>
</dbReference>
<dbReference type="GO" id="GO:0005525">
    <property type="term" value="F:GTP binding"/>
    <property type="evidence" value="ECO:0007669"/>
    <property type="project" value="TreeGrafter"/>
</dbReference>
<dbReference type="GO" id="GO:0003924">
    <property type="term" value="F:GTPase activity"/>
    <property type="evidence" value="ECO:0007669"/>
    <property type="project" value="TreeGrafter"/>
</dbReference>
<dbReference type="PANTHER" id="PTHR12858">
    <property type="entry name" value="RIBOSOME BIOGENESIS PROTEIN"/>
    <property type="match status" value="1"/>
</dbReference>
<comment type="caution">
    <text evidence="7">The sequence shown here is derived from an EMBL/GenBank/DDBJ whole genome shotgun (WGS) entry which is preliminary data.</text>
</comment>
<dbReference type="InterPro" id="IPR039761">
    <property type="entry name" value="Bms1/Tsr1"/>
</dbReference>
<dbReference type="VEuPathDB" id="FungiDB:TREMEDRAFT_74147"/>
<dbReference type="GO" id="GO:0000462">
    <property type="term" value="P:maturation of SSU-rRNA from tricistronic rRNA transcript (SSU-rRNA, 5.8S rRNA, LSU-rRNA)"/>
    <property type="evidence" value="ECO:0007669"/>
    <property type="project" value="TreeGrafter"/>
</dbReference>
<feature type="compositionally biased region" description="Low complexity" evidence="5">
    <location>
        <begin position="48"/>
        <end position="59"/>
    </location>
</feature>
<dbReference type="Pfam" id="PF22298">
    <property type="entry name" value="Tsr1_G-like"/>
    <property type="match status" value="1"/>
</dbReference>
<feature type="compositionally biased region" description="Basic and acidic residues" evidence="5">
    <location>
        <begin position="487"/>
        <end position="499"/>
    </location>
</feature>
<organism evidence="7 8">
    <name type="scientific">Tremella mesenterica</name>
    <name type="common">Jelly fungus</name>
    <dbReference type="NCBI Taxonomy" id="5217"/>
    <lineage>
        <taxon>Eukaryota</taxon>
        <taxon>Fungi</taxon>
        <taxon>Dikarya</taxon>
        <taxon>Basidiomycota</taxon>
        <taxon>Agaricomycotina</taxon>
        <taxon>Tremellomycetes</taxon>
        <taxon>Tremellales</taxon>
        <taxon>Tremellaceae</taxon>
        <taxon>Tremella</taxon>
    </lineage>
</organism>
<evidence type="ECO:0000256" key="5">
    <source>
        <dbReference type="SAM" id="MobiDB-lite"/>
    </source>
</evidence>
<proteinExistence type="inferred from homology"/>
<comment type="similarity">
    <text evidence="4">Belongs to the TRAFAC class translation factor GTPase superfamily. Bms1-like GTPase family. TSR1 subfamily.</text>
</comment>
<dbReference type="Proteomes" id="UP000289152">
    <property type="component" value="Unassembled WGS sequence"/>
</dbReference>
<dbReference type="SMART" id="SM01362">
    <property type="entry name" value="DUF663"/>
    <property type="match status" value="1"/>
</dbReference>
<feature type="compositionally biased region" description="Basic residues" evidence="5">
    <location>
        <begin position="1"/>
        <end position="11"/>
    </location>
</feature>
<feature type="region of interest" description="Disordered" evidence="5">
    <location>
        <begin position="719"/>
        <end position="758"/>
    </location>
</feature>
<dbReference type="GO" id="GO:0030688">
    <property type="term" value="C:preribosome, small subunit precursor"/>
    <property type="evidence" value="ECO:0007669"/>
    <property type="project" value="TreeGrafter"/>
</dbReference>
<evidence type="ECO:0000256" key="1">
    <source>
        <dbReference type="ARBA" id="ARBA00004604"/>
    </source>
</evidence>
<dbReference type="InParanoid" id="A0A4Q1BVP5"/>
<gene>
    <name evidence="7" type="ORF">M231_00581</name>
</gene>
<feature type="domain" description="Bms1-type G" evidence="6">
    <location>
        <begin position="94"/>
        <end position="287"/>
    </location>
</feature>
<dbReference type="OrthoDB" id="119302at2759"/>
<feature type="compositionally biased region" description="Polar residues" evidence="5">
    <location>
        <begin position="719"/>
        <end position="729"/>
    </location>
</feature>
<dbReference type="InterPro" id="IPR030387">
    <property type="entry name" value="G_Bms1/Tsr1_dom"/>
</dbReference>
<keyword evidence="2" id="KW-0690">Ribosome biogenesis</keyword>
<dbReference type="FunCoup" id="A0A4Q1BVP5">
    <property type="interactions" value="440"/>
</dbReference>
<feature type="compositionally biased region" description="Acidic residues" evidence="5">
    <location>
        <begin position="735"/>
        <end position="749"/>
    </location>
</feature>
<evidence type="ECO:0000256" key="4">
    <source>
        <dbReference type="ARBA" id="ARBA00038288"/>
    </source>
</evidence>
<dbReference type="PROSITE" id="PS51714">
    <property type="entry name" value="G_BMS1"/>
    <property type="match status" value="1"/>
</dbReference>
<dbReference type="PANTHER" id="PTHR12858:SF1">
    <property type="entry name" value="PRE-RRNA-PROCESSING PROTEIN TSR1 HOMOLOG"/>
    <property type="match status" value="1"/>
</dbReference>
<evidence type="ECO:0000256" key="3">
    <source>
        <dbReference type="ARBA" id="ARBA00023242"/>
    </source>
</evidence>
<dbReference type="EMBL" id="SDIL01000003">
    <property type="protein sequence ID" value="RXK42223.1"/>
    <property type="molecule type" value="Genomic_DNA"/>
</dbReference>
<dbReference type="SMART" id="SM00785">
    <property type="entry name" value="AARP2CN"/>
    <property type="match status" value="1"/>
</dbReference>
<dbReference type="InterPro" id="IPR012948">
    <property type="entry name" value="AARP2CN"/>
</dbReference>
<sequence>MAPAEHHHRSTLKQTNKSFKSRHSTKGSIKSAAKGKPAPSSLPTTRPSKQSQSQSQSQTKKARTNANAQKRSLKAKEVIDNIRFFSTSSNGIGVPRIISVIPLLPYSPSQHNQNSEDSPIGVSTLRWLKGFLPVLGLPEDEFENISQEMDVTQKGENGEIGSYMIRAPRFKTILQINLLPSLDVYASLDAALISDYVVLLLSSKDEVQLEGEGVLRCLQGQAGGVEVVTCVQSPEDQPLTPSTRNLVHKSLLSFTRYFFPAVDKIYSSDTPSEAALLARALCEAAPGGTRVDTGRAYLVAEGSTAVRWTPSTLEGTDGEEQGRLEITGTIRGGCLSSERLVHIPGKGDFQVEAIIPAPPSQLTLAARPHQKQDMAIDITPDPLSVPSEEADDLVSTNTPDLMANEQTWPTEEDMAPGMFENGDKRTKRVPKGTSAYQAAWIADEDDEDEDGDEEEDEEMDGEEGEIEGSEQDGNVVEEEEETEEIEMDSRRGEIHKDLDPEQEEQEYAAYLKRREKAQQEDMLFPDEIDTPRHIPARTRFQRYRGLKSFRTSPWDPYESLPIDYARIFQFENYAATRKRMEREAREEGVRPGTRVTLILKNVPRSIMDHHNPRLPFIVHGLLRHEHKQSVLHFVVQRNTEYTAPVRAKDPLILCVGPRRYIIRPLFSQHVRGGGKGINNVHKSERFLRPGTATVLTTFGPVVFGKIPCLLIRDPSVSSHPNAHATTNSVHHGDSQNEDDSEDDESESSNEEERKGHMPELIAMGNFLSPDPTRIIAKRIVLTGHPFKVHKKTATIRYMFFNREDVDWFKAIELHTKYGRVGHVQEPLGTHGYFKAHFDGPVGQMDTVCMNLYKRQFPKWSEPFSPPVNRAVENINHDGASVEEMEVE</sequence>
<evidence type="ECO:0000313" key="7">
    <source>
        <dbReference type="EMBL" id="RXK42223.1"/>
    </source>
</evidence>
<keyword evidence="8" id="KW-1185">Reference proteome</keyword>